<feature type="transmembrane region" description="Helical" evidence="10">
    <location>
        <begin position="455"/>
        <end position="472"/>
    </location>
</feature>
<evidence type="ECO:0000256" key="10">
    <source>
        <dbReference type="HAMAP-Rule" id="MF_02078"/>
    </source>
</evidence>
<comment type="subcellular location">
    <subcellularLocation>
        <location evidence="10">Cell inner membrane</location>
        <topology evidence="10">Multi-pass membrane protein</topology>
    </subcellularLocation>
    <subcellularLocation>
        <location evidence="1">Cell membrane</location>
        <topology evidence="1">Multi-pass membrane protein</topology>
    </subcellularLocation>
</comment>
<evidence type="ECO:0000256" key="6">
    <source>
        <dbReference type="ARBA" id="ARBA00022989"/>
    </source>
</evidence>
<dbReference type="EMBL" id="JAGIBU010000004">
    <property type="protein sequence ID" value="MBS7824818.1"/>
    <property type="molecule type" value="Genomic_DNA"/>
</dbReference>
<dbReference type="GO" id="GO:0009252">
    <property type="term" value="P:peptidoglycan biosynthetic process"/>
    <property type="evidence" value="ECO:0007669"/>
    <property type="project" value="UniProtKB-UniRule"/>
</dbReference>
<keyword evidence="5 10" id="KW-0573">Peptidoglycan synthesis</keyword>
<dbReference type="HAMAP" id="MF_02078">
    <property type="entry name" value="MurJ_MviN"/>
    <property type="match status" value="1"/>
</dbReference>
<protein>
    <recommendedName>
        <fullName evidence="10">Probable lipid II flippase MurJ</fullName>
    </recommendedName>
</protein>
<evidence type="ECO:0000256" key="7">
    <source>
        <dbReference type="ARBA" id="ARBA00023136"/>
    </source>
</evidence>
<comment type="function">
    <text evidence="8 10 11">Involved in peptidoglycan biosynthesis. Transports lipid-linked peptidoglycan precursors from the inner to the outer leaflet of the cytoplasmic membrane.</text>
</comment>
<comment type="similarity">
    <text evidence="9 10 11">Belongs to the MurJ/MviN family.</text>
</comment>
<keyword evidence="2 10" id="KW-1003">Cell membrane</keyword>
<feature type="transmembrane region" description="Helical" evidence="10">
    <location>
        <begin position="166"/>
        <end position="186"/>
    </location>
</feature>
<keyword evidence="10" id="KW-0997">Cell inner membrane</keyword>
<keyword evidence="3 10" id="KW-0812">Transmembrane</keyword>
<evidence type="ECO:0000256" key="1">
    <source>
        <dbReference type="ARBA" id="ARBA00004651"/>
    </source>
</evidence>
<feature type="transmembrane region" description="Helical" evidence="10">
    <location>
        <begin position="91"/>
        <end position="113"/>
    </location>
</feature>
<keyword evidence="7 10" id="KW-0472">Membrane</keyword>
<feature type="transmembrane region" description="Helical" evidence="10">
    <location>
        <begin position="133"/>
        <end position="154"/>
    </location>
</feature>
<feature type="transmembrane region" description="Helical" evidence="10">
    <location>
        <begin position="396"/>
        <end position="416"/>
    </location>
</feature>
<feature type="transmembrane region" description="Helical" evidence="10">
    <location>
        <begin position="422"/>
        <end position="443"/>
    </location>
</feature>
<keyword evidence="4 10" id="KW-0133">Cell shape</keyword>
<dbReference type="PRINTS" id="PR01806">
    <property type="entry name" value="VIRFACTRMVIN"/>
</dbReference>
<feature type="transmembrane region" description="Helical" evidence="10">
    <location>
        <begin position="198"/>
        <end position="217"/>
    </location>
</feature>
<dbReference type="Pfam" id="PF03023">
    <property type="entry name" value="MurJ"/>
    <property type="match status" value="1"/>
</dbReference>
<evidence type="ECO:0000313" key="13">
    <source>
        <dbReference type="Proteomes" id="UP000680020"/>
    </source>
</evidence>
<dbReference type="GO" id="GO:0005886">
    <property type="term" value="C:plasma membrane"/>
    <property type="evidence" value="ECO:0007669"/>
    <property type="project" value="UniProtKB-SubCell"/>
</dbReference>
<feature type="transmembrane region" description="Helical" evidence="10">
    <location>
        <begin position="12"/>
        <end position="30"/>
    </location>
</feature>
<feature type="transmembrane region" description="Helical" evidence="10">
    <location>
        <begin position="484"/>
        <end position="509"/>
    </location>
</feature>
<dbReference type="GO" id="GO:0015648">
    <property type="term" value="F:lipid-linked peptidoglycan transporter activity"/>
    <property type="evidence" value="ECO:0007669"/>
    <property type="project" value="UniProtKB-UniRule"/>
</dbReference>
<comment type="pathway">
    <text evidence="10">Cell wall biogenesis; peptidoglycan biosynthesis.</text>
</comment>
<evidence type="ECO:0000256" key="5">
    <source>
        <dbReference type="ARBA" id="ARBA00022984"/>
    </source>
</evidence>
<dbReference type="PANTHER" id="PTHR47019:SF1">
    <property type="entry name" value="LIPID II FLIPPASE MURJ"/>
    <property type="match status" value="1"/>
</dbReference>
<evidence type="ECO:0000256" key="9">
    <source>
        <dbReference type="ARBA" id="ARBA00061532"/>
    </source>
</evidence>
<sequence length="520" mass="57267">MAQTIQTKKKRGLLGSLFTISAWTLVSRILGLVRDIVFASFFGASAMMDAFNVAFRIPNLFRRFFGEGAFNQSFVPVFSEYYEKKRNQLPLFVAEVSGSLGIVLLAITALGILFAPELVTVFASGFKADPEKFALTADLVRIMIPYVFLICMLAMYSSILNSLDRFALPALLPSLLNIALIIGAFVSVEFLEIPIMGLGYAVLIAGILQCMIVMMSVRRQNLLTKMPRVAFGAPGVKQVIVLMVPALIGSSSSQINILINTQLASRLETGSVTWLYYSDRLVEFALGTVAVALGTVVLPKLSRLNALNDHEGFEKTVNWGIRLALVLGVPSSIGLIILAEPLLALLFMRGAFTLYDVKMSALSLVTYGTSIVAYFLIKILAPVYYSRQDTKTPLKFGLVAIGVNIALQFVLVRYYAHAGLALSTSIAAWVNAMLLMMGLHHLGIYRIQRLWTGQLWVIVPANIMLGIFLYWVSTYQDFWFDSGLLLRLAALVVVMMVALVGYFATLHVLGFSVKQFKNVS</sequence>
<dbReference type="InterPro" id="IPR051050">
    <property type="entry name" value="Lipid_II_flippase_MurJ/MviN"/>
</dbReference>
<dbReference type="InterPro" id="IPR004268">
    <property type="entry name" value="MurJ"/>
</dbReference>
<dbReference type="GO" id="GO:0071555">
    <property type="term" value="P:cell wall organization"/>
    <property type="evidence" value="ECO:0007669"/>
    <property type="project" value="UniProtKB-UniRule"/>
</dbReference>
<evidence type="ECO:0000313" key="12">
    <source>
        <dbReference type="EMBL" id="MBS7824818.1"/>
    </source>
</evidence>
<keyword evidence="6 10" id="KW-1133">Transmembrane helix</keyword>
<dbReference type="NCBIfam" id="TIGR01695">
    <property type="entry name" value="murJ_mviN"/>
    <property type="match status" value="1"/>
</dbReference>
<evidence type="ECO:0000256" key="11">
    <source>
        <dbReference type="PIRNR" id="PIRNR002869"/>
    </source>
</evidence>
<feature type="transmembrane region" description="Helical" evidence="10">
    <location>
        <begin position="319"/>
        <end position="339"/>
    </location>
</feature>
<dbReference type="Proteomes" id="UP000680020">
    <property type="component" value="Unassembled WGS sequence"/>
</dbReference>
<feature type="transmembrane region" description="Helical" evidence="10">
    <location>
        <begin position="359"/>
        <end position="384"/>
    </location>
</feature>
<dbReference type="GO" id="GO:0034204">
    <property type="term" value="P:lipid translocation"/>
    <property type="evidence" value="ECO:0007669"/>
    <property type="project" value="TreeGrafter"/>
</dbReference>
<dbReference type="PANTHER" id="PTHR47019">
    <property type="entry name" value="LIPID II FLIPPASE MURJ"/>
    <property type="match status" value="1"/>
</dbReference>
<keyword evidence="10 11" id="KW-0961">Cell wall biogenesis/degradation</keyword>
<name>A0AB35BXW6_9GAMM</name>
<dbReference type="AlphaFoldDB" id="A0AB35BXW6"/>
<dbReference type="CDD" id="cd13123">
    <property type="entry name" value="MATE_MurJ_like"/>
    <property type="match status" value="1"/>
</dbReference>
<feature type="transmembrane region" description="Helical" evidence="10">
    <location>
        <begin position="36"/>
        <end position="55"/>
    </location>
</feature>
<dbReference type="PIRSF" id="PIRSF002869">
    <property type="entry name" value="MviN"/>
    <property type="match status" value="1"/>
</dbReference>
<dbReference type="GO" id="GO:0008360">
    <property type="term" value="P:regulation of cell shape"/>
    <property type="evidence" value="ECO:0007669"/>
    <property type="project" value="UniProtKB-UniRule"/>
</dbReference>
<evidence type="ECO:0000256" key="8">
    <source>
        <dbReference type="ARBA" id="ARBA00060041"/>
    </source>
</evidence>
<evidence type="ECO:0000256" key="3">
    <source>
        <dbReference type="ARBA" id="ARBA00022692"/>
    </source>
</evidence>
<evidence type="ECO:0000256" key="2">
    <source>
        <dbReference type="ARBA" id="ARBA00022475"/>
    </source>
</evidence>
<organism evidence="12 13">
    <name type="scientific">Wohlfahrtiimonas chitiniclastica</name>
    <dbReference type="NCBI Taxonomy" id="400946"/>
    <lineage>
        <taxon>Bacteria</taxon>
        <taxon>Pseudomonadati</taxon>
        <taxon>Pseudomonadota</taxon>
        <taxon>Gammaproteobacteria</taxon>
        <taxon>Cardiobacteriales</taxon>
        <taxon>Ignatzschineriaceae</taxon>
        <taxon>Wohlfahrtiimonas</taxon>
    </lineage>
</organism>
<keyword evidence="10 11" id="KW-0813">Transport</keyword>
<gene>
    <name evidence="10 12" type="primary">murJ</name>
    <name evidence="12" type="ORF">J7561_06315</name>
</gene>
<comment type="caution">
    <text evidence="12">The sequence shown here is derived from an EMBL/GenBank/DDBJ whole genome shotgun (WGS) entry which is preliminary data.</text>
</comment>
<reference evidence="12" key="1">
    <citation type="submission" date="2021-03" db="EMBL/GenBank/DDBJ databases">
        <title>Identification and antibiotic profiling of Wohlfahrtiimonas chitiniclastica, an underestimated human pathogen.</title>
        <authorList>
            <person name="Kopf A."/>
            <person name="Bunk B."/>
            <person name="Coldewey S."/>
            <person name="Gunzer F."/>
            <person name="Riedel T."/>
            <person name="Schroettner P."/>
        </authorList>
    </citation>
    <scope>NUCLEOTIDE SEQUENCE</scope>
    <source>
        <strain evidence="12">DSM 100917</strain>
    </source>
</reference>
<accession>A0AB35BXW6</accession>
<evidence type="ECO:0000256" key="4">
    <source>
        <dbReference type="ARBA" id="ARBA00022960"/>
    </source>
</evidence>
<proteinExistence type="inferred from homology"/>
<dbReference type="RefSeq" id="WP_213403996.1">
    <property type="nucleotide sequence ID" value="NZ_JAGIBT010000005.1"/>
</dbReference>